<dbReference type="GO" id="GO:0005634">
    <property type="term" value="C:nucleus"/>
    <property type="evidence" value="ECO:0007669"/>
    <property type="project" value="TreeGrafter"/>
</dbReference>
<dbReference type="GO" id="GO:0005096">
    <property type="term" value="F:GTPase activator activity"/>
    <property type="evidence" value="ECO:0007669"/>
    <property type="project" value="UniProtKB-KW"/>
</dbReference>
<dbReference type="EMBL" id="GG662770">
    <property type="protein sequence ID" value="EAR91656.2"/>
    <property type="molecule type" value="Genomic_DNA"/>
</dbReference>
<dbReference type="GO" id="GO:0031267">
    <property type="term" value="F:small GTPase binding"/>
    <property type="evidence" value="ECO:0007669"/>
    <property type="project" value="TreeGrafter"/>
</dbReference>
<dbReference type="GO" id="GO:0006913">
    <property type="term" value="P:nucleocytoplasmic transport"/>
    <property type="evidence" value="ECO:0007669"/>
    <property type="project" value="TreeGrafter"/>
</dbReference>
<dbReference type="InParanoid" id="Q233C4"/>
<dbReference type="InterPro" id="IPR032675">
    <property type="entry name" value="LRR_dom_sf"/>
</dbReference>
<gene>
    <name evidence="4" type="ORF">TTHERM_00393300</name>
</gene>
<evidence type="ECO:0000313" key="4">
    <source>
        <dbReference type="EMBL" id="EAR91656.2"/>
    </source>
</evidence>
<sequence>MRQKSGLFDLQDKLFNFLQLFKSLILTSQIINKVKKQIQNKKLSIFLIEKQTNKLINQLKIFTFHYLKKIFGKNIRNKMTENIELFYKVEEFVSLPLQLYTDVGIKLKGYDLEAQDLLELGKALASCSNLQTLLLQVNFTQIGDQGIQFLDYGLSSCTNLSNLTMILNNNLVGNQGAYSISSGLKKCLNIQNLMLNIGSNQIGDQGIQYIGSAIEALPNLSQLELQSDLNLIRKKGVVDLGTCLSNSINLNSLKLSLIDNKILLSDPSSLGFSFLKCPYLQTLELKFQVESENYVIGNQIDLLDQDDAFINCPNLLNLEFKFMQNEYFVLLELYNLQFFNQLIFISHQAYFKTIFLFFQ</sequence>
<evidence type="ECO:0000256" key="2">
    <source>
        <dbReference type="ARBA" id="ARBA00022614"/>
    </source>
</evidence>
<keyword evidence="1" id="KW-0343">GTPase activation</keyword>
<keyword evidence="2" id="KW-0433">Leucine-rich repeat</keyword>
<dbReference type="HOGENOM" id="CLU_995656_0_0_1"/>
<dbReference type="AlphaFoldDB" id="Q233C4"/>
<evidence type="ECO:0000256" key="1">
    <source>
        <dbReference type="ARBA" id="ARBA00022468"/>
    </source>
</evidence>
<proteinExistence type="predicted"/>
<reference evidence="5" key="1">
    <citation type="journal article" date="2006" name="PLoS Biol.">
        <title>Macronuclear genome sequence of the ciliate Tetrahymena thermophila, a model eukaryote.</title>
        <authorList>
            <person name="Eisen J.A."/>
            <person name="Coyne R.S."/>
            <person name="Wu M."/>
            <person name="Wu D."/>
            <person name="Thiagarajan M."/>
            <person name="Wortman J.R."/>
            <person name="Badger J.H."/>
            <person name="Ren Q."/>
            <person name="Amedeo P."/>
            <person name="Jones K.M."/>
            <person name="Tallon L.J."/>
            <person name="Delcher A.L."/>
            <person name="Salzberg S.L."/>
            <person name="Silva J.C."/>
            <person name="Haas B.J."/>
            <person name="Majoros W.H."/>
            <person name="Farzad M."/>
            <person name="Carlton J.M."/>
            <person name="Smith R.K. Jr."/>
            <person name="Garg J."/>
            <person name="Pearlman R.E."/>
            <person name="Karrer K.M."/>
            <person name="Sun L."/>
            <person name="Manning G."/>
            <person name="Elde N.C."/>
            <person name="Turkewitz A.P."/>
            <person name="Asai D.J."/>
            <person name="Wilkes D.E."/>
            <person name="Wang Y."/>
            <person name="Cai H."/>
            <person name="Collins K."/>
            <person name="Stewart B.A."/>
            <person name="Lee S.R."/>
            <person name="Wilamowska K."/>
            <person name="Weinberg Z."/>
            <person name="Ruzzo W.L."/>
            <person name="Wloga D."/>
            <person name="Gaertig J."/>
            <person name="Frankel J."/>
            <person name="Tsao C.-C."/>
            <person name="Gorovsky M.A."/>
            <person name="Keeling P.J."/>
            <person name="Waller R.F."/>
            <person name="Patron N.J."/>
            <person name="Cherry J.M."/>
            <person name="Stover N.A."/>
            <person name="Krieger C.J."/>
            <person name="del Toro C."/>
            <person name="Ryder H.F."/>
            <person name="Williamson S.C."/>
            <person name="Barbeau R.A."/>
            <person name="Hamilton E.P."/>
            <person name="Orias E."/>
        </authorList>
    </citation>
    <scope>NUCLEOTIDE SEQUENCE [LARGE SCALE GENOMIC DNA]</scope>
    <source>
        <strain evidence="5">SB210</strain>
    </source>
</reference>
<dbReference type="PANTHER" id="PTHR24113">
    <property type="entry name" value="RAN GTPASE-ACTIVATING PROTEIN 1"/>
    <property type="match status" value="1"/>
</dbReference>
<dbReference type="GeneID" id="7822737"/>
<dbReference type="Proteomes" id="UP000009168">
    <property type="component" value="Unassembled WGS sequence"/>
</dbReference>
<keyword evidence="3" id="KW-0677">Repeat</keyword>
<dbReference type="Gene3D" id="3.80.10.10">
    <property type="entry name" value="Ribonuclease Inhibitor"/>
    <property type="match status" value="2"/>
</dbReference>
<name>Q233C4_TETTS</name>
<protein>
    <submittedName>
        <fullName evidence="4">Uncharacterized protein</fullName>
    </submittedName>
</protein>
<keyword evidence="5" id="KW-1185">Reference proteome</keyword>
<evidence type="ECO:0000313" key="5">
    <source>
        <dbReference type="Proteomes" id="UP000009168"/>
    </source>
</evidence>
<evidence type="ECO:0000256" key="3">
    <source>
        <dbReference type="ARBA" id="ARBA00022737"/>
    </source>
</evidence>
<dbReference type="PANTHER" id="PTHR24113:SF12">
    <property type="entry name" value="RAN GTPASE-ACTIVATING PROTEIN 1"/>
    <property type="match status" value="1"/>
</dbReference>
<organism evidence="4 5">
    <name type="scientific">Tetrahymena thermophila (strain SB210)</name>
    <dbReference type="NCBI Taxonomy" id="312017"/>
    <lineage>
        <taxon>Eukaryota</taxon>
        <taxon>Sar</taxon>
        <taxon>Alveolata</taxon>
        <taxon>Ciliophora</taxon>
        <taxon>Intramacronucleata</taxon>
        <taxon>Oligohymenophorea</taxon>
        <taxon>Hymenostomatida</taxon>
        <taxon>Tetrahymenina</taxon>
        <taxon>Tetrahymenidae</taxon>
        <taxon>Tetrahymena</taxon>
    </lineage>
</organism>
<accession>Q233C4</accession>
<dbReference type="RefSeq" id="XP_001011901.2">
    <property type="nucleotide sequence ID" value="XM_001011901.2"/>
</dbReference>
<dbReference type="InterPro" id="IPR027038">
    <property type="entry name" value="RanGap"/>
</dbReference>
<dbReference type="SUPFAM" id="SSF52047">
    <property type="entry name" value="RNI-like"/>
    <property type="match status" value="1"/>
</dbReference>
<dbReference type="GO" id="GO:0005829">
    <property type="term" value="C:cytosol"/>
    <property type="evidence" value="ECO:0007669"/>
    <property type="project" value="TreeGrafter"/>
</dbReference>
<dbReference type="GO" id="GO:0048471">
    <property type="term" value="C:perinuclear region of cytoplasm"/>
    <property type="evidence" value="ECO:0007669"/>
    <property type="project" value="TreeGrafter"/>
</dbReference>
<dbReference type="KEGG" id="tet:TTHERM_00393300"/>